<evidence type="ECO:0000259" key="2">
    <source>
        <dbReference type="Pfam" id="PF17921"/>
    </source>
</evidence>
<dbReference type="OrthoDB" id="5980077at2759"/>
<dbReference type="Proteomes" id="UP000225706">
    <property type="component" value="Unassembled WGS sequence"/>
</dbReference>
<dbReference type="Pfam" id="PF17921">
    <property type="entry name" value="Integrase_H2C2"/>
    <property type="match status" value="1"/>
</dbReference>
<dbReference type="PANTHER" id="PTHR10742:SF342">
    <property type="entry name" value="AMINE OXIDASE"/>
    <property type="match status" value="1"/>
</dbReference>
<protein>
    <submittedName>
        <fullName evidence="3">Putative L-amino-acid oxidase YobN</fullName>
    </submittedName>
</protein>
<feature type="domain" description="Integrase zinc-binding" evidence="2">
    <location>
        <begin position="401"/>
        <end position="449"/>
    </location>
</feature>
<keyword evidence="4" id="KW-1185">Reference proteome</keyword>
<dbReference type="InterPro" id="IPR036188">
    <property type="entry name" value="FAD/NAD-bd_sf"/>
</dbReference>
<evidence type="ECO:0000313" key="4">
    <source>
        <dbReference type="Proteomes" id="UP000225706"/>
    </source>
</evidence>
<dbReference type="Gene3D" id="1.10.10.1620">
    <property type="match status" value="1"/>
</dbReference>
<dbReference type="Gene3D" id="3.50.50.60">
    <property type="entry name" value="FAD/NAD(P)-binding domain"/>
    <property type="match status" value="1"/>
</dbReference>
<name>A0A2B4S3X4_STYPI</name>
<dbReference type="PANTHER" id="PTHR10742">
    <property type="entry name" value="FLAVIN MONOAMINE OXIDASE"/>
    <property type="match status" value="1"/>
</dbReference>
<dbReference type="SUPFAM" id="SSF54373">
    <property type="entry name" value="FAD-linked reductases, C-terminal domain"/>
    <property type="match status" value="1"/>
</dbReference>
<dbReference type="GO" id="GO:0001716">
    <property type="term" value="F:L-amino-acid oxidase activity"/>
    <property type="evidence" value="ECO:0007669"/>
    <property type="project" value="TreeGrafter"/>
</dbReference>
<evidence type="ECO:0000313" key="3">
    <source>
        <dbReference type="EMBL" id="PFX24601.1"/>
    </source>
</evidence>
<dbReference type="Gene3D" id="3.90.660.10">
    <property type="match status" value="1"/>
</dbReference>
<evidence type="ECO:0000259" key="1">
    <source>
        <dbReference type="Pfam" id="PF01593"/>
    </source>
</evidence>
<feature type="domain" description="Amine oxidase" evidence="1">
    <location>
        <begin position="119"/>
        <end position="248"/>
    </location>
</feature>
<dbReference type="EMBL" id="LSMT01000172">
    <property type="protein sequence ID" value="PFX24601.1"/>
    <property type="molecule type" value="Genomic_DNA"/>
</dbReference>
<dbReference type="InterPro" id="IPR002937">
    <property type="entry name" value="Amino_oxidase"/>
</dbReference>
<feature type="domain" description="Amine oxidase" evidence="1">
    <location>
        <begin position="580"/>
        <end position="859"/>
    </location>
</feature>
<comment type="caution">
    <text evidence="3">The sequence shown here is derived from an EMBL/GenBank/DDBJ whole genome shotgun (WGS) entry which is preliminary data.</text>
</comment>
<dbReference type="InterPro" id="IPR041588">
    <property type="entry name" value="Integrase_H2C2"/>
</dbReference>
<sequence length="874" mass="100049">MTTKIAVKDAAKRLGRVLLKNEPNWITGDLGNYVDDTLKSQFPAVASCAARTCDEVKTFKTKEEQGPVQQSDLLKPLLMDIAQEGLNYAFQKWIQKKENPERHSKTKNPKKVIVVGTGMAGLVAAFELAQVGHDAIVLESQTRVGGRVHTLGEKDGFAKGLHGEAGAMRLPCLPDAKTKTHFLTDFYASQKRFNLPLADFTNYSEKAFLKFYNEDAVRIEEWNKDPLTWTNKLWLGWDATLKKTGVKDIMSIVKDLQDDDVELRKSPTVMLVSHVLQIDTLLQRYSSWSHLLRVMSWVLRFVKRVRNETPEYPKSSTLKLVELQQSSREIVRLVQRRHLLEEYLCVKEGRQVKRHSKLPNLSPILIDNVIRVGGRIHRAPIAFEAAHPMILPKYLHVSVLLVRYYHHVLGHAGREHVLSVIRQRFWIMRGRALARRVRGSCVSCRRRNSHPLQVMADPPKEKLVPYQPPFTFTDEYYNRTTRVVTNQLLYLLNDPSVKPSDAWNQWIDVWSQFPLDGFLQSTYEAVKTNVEKKVPREKHSIFVTSLKELKKYLPWPEAALTAYSVFNYTQQLDQSLVRYLREQLGQWWSPDMHCIKGGMSLLPEAFTQKDNGGWNPDVSLHDKIHFNRTANEIIYKFYEGDTENNHVVVKGYFSNSRQPFEIEGDAVIVATPINILRQIKYTPSEHTERPPQDFYKAIEDIYSGPATKLFIQTKTRFWEKDGIKGGFSKTDLPIGQLHYSSNVTGEHPGEKGILLVYTWKTEALLFGSLDPTTALHEAVKQIATIHPEIKDQVETGAVCAWYNQPTAQGAYALLKPTQYQNVRYLMKYPMANIFFAGEGLSFASGWIQGALESGLRAAYQFYIRNEGGWCPKLK</sequence>
<dbReference type="InterPro" id="IPR050281">
    <property type="entry name" value="Flavin_monoamine_oxidase"/>
</dbReference>
<gene>
    <name evidence="3" type="primary">yobN</name>
    <name evidence="3" type="ORF">AWC38_SpisGene10797</name>
</gene>
<organism evidence="3 4">
    <name type="scientific">Stylophora pistillata</name>
    <name type="common">Smooth cauliflower coral</name>
    <dbReference type="NCBI Taxonomy" id="50429"/>
    <lineage>
        <taxon>Eukaryota</taxon>
        <taxon>Metazoa</taxon>
        <taxon>Cnidaria</taxon>
        <taxon>Anthozoa</taxon>
        <taxon>Hexacorallia</taxon>
        <taxon>Scleractinia</taxon>
        <taxon>Astrocoeniina</taxon>
        <taxon>Pocilloporidae</taxon>
        <taxon>Stylophora</taxon>
    </lineage>
</organism>
<proteinExistence type="predicted"/>
<reference evidence="4" key="1">
    <citation type="journal article" date="2017" name="bioRxiv">
        <title>Comparative analysis of the genomes of Stylophora pistillata and Acropora digitifera provides evidence for extensive differences between species of corals.</title>
        <authorList>
            <person name="Voolstra C.R."/>
            <person name="Li Y."/>
            <person name="Liew Y.J."/>
            <person name="Baumgarten S."/>
            <person name="Zoccola D."/>
            <person name="Flot J.-F."/>
            <person name="Tambutte S."/>
            <person name="Allemand D."/>
            <person name="Aranda M."/>
        </authorList>
    </citation>
    <scope>NUCLEOTIDE SEQUENCE [LARGE SCALE GENOMIC DNA]</scope>
</reference>
<accession>A0A2B4S3X4</accession>
<dbReference type="GO" id="GO:0009063">
    <property type="term" value="P:amino acid catabolic process"/>
    <property type="evidence" value="ECO:0007669"/>
    <property type="project" value="TreeGrafter"/>
</dbReference>
<dbReference type="SUPFAM" id="SSF51905">
    <property type="entry name" value="FAD/NAD(P)-binding domain"/>
    <property type="match status" value="1"/>
</dbReference>
<dbReference type="AlphaFoldDB" id="A0A2B4S3X4"/>
<dbReference type="Pfam" id="PF01593">
    <property type="entry name" value="Amino_oxidase"/>
    <property type="match status" value="2"/>
</dbReference>